<evidence type="ECO:0000313" key="2">
    <source>
        <dbReference type="EMBL" id="GAL99308.1"/>
    </source>
</evidence>
<dbReference type="AlphaFoldDB" id="A0A0A1W366"/>
<reference evidence="2 3" key="1">
    <citation type="submission" date="2014-11" db="EMBL/GenBank/DDBJ databases">
        <title>Whole genome shotgun sequence of Sphingomonas parapaucimobilis NBRC 15100.</title>
        <authorList>
            <person name="Katano-Makiyama Y."/>
            <person name="Hosoyama A."/>
            <person name="Hashimoto M."/>
            <person name="Hosoyama Y."/>
            <person name="Noguchi M."/>
            <person name="Numata M."/>
            <person name="Tsuchikane K."/>
            <person name="Hirakata S."/>
            <person name="Uohara A."/>
            <person name="Shimodaira J."/>
            <person name="Ohji S."/>
            <person name="Ichikawa N."/>
            <person name="Kimura A."/>
            <person name="Yamazoe A."/>
            <person name="Fujita N."/>
        </authorList>
    </citation>
    <scope>NUCLEOTIDE SEQUENCE [LARGE SCALE GENOMIC DNA]</scope>
    <source>
        <strain evidence="2 3">NBRC 15100</strain>
    </source>
</reference>
<dbReference type="Pfam" id="PF10108">
    <property type="entry name" value="DNA_pol_B_exo2"/>
    <property type="match status" value="1"/>
</dbReference>
<gene>
    <name evidence="2" type="ORF">SP5_001_00070</name>
</gene>
<organism evidence="2 3">
    <name type="scientific">Sphingomonas parapaucimobilis NBRC 15100</name>
    <dbReference type="NCBI Taxonomy" id="1219049"/>
    <lineage>
        <taxon>Bacteria</taxon>
        <taxon>Pseudomonadati</taxon>
        <taxon>Pseudomonadota</taxon>
        <taxon>Alphaproteobacteria</taxon>
        <taxon>Sphingomonadales</taxon>
        <taxon>Sphingomonadaceae</taxon>
        <taxon>Sphingomonas</taxon>
    </lineage>
</organism>
<evidence type="ECO:0000259" key="1">
    <source>
        <dbReference type="Pfam" id="PF10108"/>
    </source>
</evidence>
<dbReference type="SUPFAM" id="SSF53098">
    <property type="entry name" value="Ribonuclease H-like"/>
    <property type="match status" value="1"/>
</dbReference>
<feature type="domain" description="Predicted 3'-5' exonuclease PolB-like" evidence="1">
    <location>
        <begin position="54"/>
        <end position="234"/>
    </location>
</feature>
<dbReference type="EMBL" id="BBPI01000001">
    <property type="protein sequence ID" value="GAL99308.1"/>
    <property type="molecule type" value="Genomic_DNA"/>
</dbReference>
<dbReference type="eggNOG" id="COG3298">
    <property type="taxonomic scope" value="Bacteria"/>
</dbReference>
<comment type="caution">
    <text evidence="2">The sequence shown here is derived from an EMBL/GenBank/DDBJ whole genome shotgun (WGS) entry which is preliminary data.</text>
</comment>
<dbReference type="InterPro" id="IPR012337">
    <property type="entry name" value="RNaseH-like_sf"/>
</dbReference>
<protein>
    <recommendedName>
        <fullName evidence="1">Predicted 3'-5' exonuclease PolB-like domain-containing protein</fullName>
    </recommendedName>
</protein>
<dbReference type="InterPro" id="IPR019288">
    <property type="entry name" value="3'-5'_exonuclease_PolB-like"/>
</dbReference>
<dbReference type="RefSeq" id="WP_245613346.1">
    <property type="nucleotide sequence ID" value="NZ_BBPI01000001.1"/>
</dbReference>
<name>A0A0A1W366_9SPHN</name>
<accession>A0A0A1W366</accession>
<keyword evidence="3" id="KW-1185">Reference proteome</keyword>
<evidence type="ECO:0000313" key="3">
    <source>
        <dbReference type="Proteomes" id="UP000032305"/>
    </source>
</evidence>
<sequence>MLDIESAVLDHAAHQRYQQMERWTPSPNKPIRRGYTRSEDPLTCPRWIFQTLCVASIMVLVEDAEGGFDVRSFETLSAPELDERGVVAGVLRVLADAPPEAELCTWMGLVHDIPVLIAAAMRHGLSLPKCWGWLSHGGFHRDRHIDLARALTAGMKIKPIHLAEVLAAMDLPGKITCPPFAVTRLIETGRWEEVASACEVDVISTALLLARWRRLTDPRAEAEAVEDRILRRVIEQRPDRGYIAALQAHRDRRFAAKYAKAANDAAILAPWLDQDAA</sequence>
<dbReference type="Proteomes" id="UP000032305">
    <property type="component" value="Unassembled WGS sequence"/>
</dbReference>
<proteinExistence type="predicted"/>